<dbReference type="InterPro" id="IPR011545">
    <property type="entry name" value="DEAD/DEAH_box_helicase_dom"/>
</dbReference>
<dbReference type="EMBL" id="CP000113">
    <property type="protein sequence ID" value="ABF89301.1"/>
    <property type="molecule type" value="Genomic_DNA"/>
</dbReference>
<dbReference type="Proteomes" id="UP000002402">
    <property type="component" value="Chromosome"/>
</dbReference>
<dbReference type="KEGG" id="mxa:MXAN_7020"/>
<dbReference type="SUPFAM" id="SSF109604">
    <property type="entry name" value="HD-domain/PDEase-like"/>
    <property type="match status" value="1"/>
</dbReference>
<dbReference type="PROSITE" id="PS51192">
    <property type="entry name" value="HELICASE_ATP_BIND_1"/>
    <property type="match status" value="1"/>
</dbReference>
<dbReference type="GO" id="GO:0016787">
    <property type="term" value="F:hydrolase activity"/>
    <property type="evidence" value="ECO:0007669"/>
    <property type="project" value="UniProtKB-KW"/>
</dbReference>
<gene>
    <name evidence="11" type="primary">cas3</name>
    <name evidence="11" type="ordered locus">MXAN_7020</name>
</gene>
<keyword evidence="4" id="KW-0547">Nucleotide-binding</keyword>
<evidence type="ECO:0000259" key="9">
    <source>
        <dbReference type="PROSITE" id="PS51192"/>
    </source>
</evidence>
<dbReference type="eggNOG" id="COG1203">
    <property type="taxonomic scope" value="Bacteria"/>
</dbReference>
<evidence type="ECO:0000313" key="12">
    <source>
        <dbReference type="Proteomes" id="UP000002402"/>
    </source>
</evidence>
<dbReference type="EnsemblBacteria" id="ABF89301">
    <property type="protein sequence ID" value="ABF89301"/>
    <property type="gene ID" value="MXAN_7020"/>
</dbReference>
<dbReference type="GO" id="GO:0003676">
    <property type="term" value="F:nucleic acid binding"/>
    <property type="evidence" value="ECO:0007669"/>
    <property type="project" value="InterPro"/>
</dbReference>
<evidence type="ECO:0000256" key="6">
    <source>
        <dbReference type="ARBA" id="ARBA00022806"/>
    </source>
</evidence>
<accession>Q1CWU0</accession>
<dbReference type="NCBIfam" id="TIGR01596">
    <property type="entry name" value="cas3_HD"/>
    <property type="match status" value="1"/>
</dbReference>
<dbReference type="HOGENOM" id="CLU_010123_0_0_7"/>
<evidence type="ECO:0000256" key="1">
    <source>
        <dbReference type="ARBA" id="ARBA00006847"/>
    </source>
</evidence>
<feature type="domain" description="HD Cas3-type" evidence="10">
    <location>
        <begin position="46"/>
        <end position="214"/>
    </location>
</feature>
<reference evidence="11 12" key="1">
    <citation type="journal article" date="2006" name="Proc. Natl. Acad. Sci. U.S.A.">
        <title>Evolution of sensory complexity recorded in a myxobacterial genome.</title>
        <authorList>
            <person name="Goldman B.S."/>
            <person name="Nierman W.C."/>
            <person name="Kaiser D."/>
            <person name="Slater S.C."/>
            <person name="Durkin A.S."/>
            <person name="Eisen J.A."/>
            <person name="Ronning C.M."/>
            <person name="Barbazuk W.B."/>
            <person name="Blanchard M."/>
            <person name="Field C."/>
            <person name="Halling C."/>
            <person name="Hinkle G."/>
            <person name="Iartchuk O."/>
            <person name="Kim H.S."/>
            <person name="Mackenzie C."/>
            <person name="Madupu R."/>
            <person name="Miller N."/>
            <person name="Shvartsbeyn A."/>
            <person name="Sullivan S.A."/>
            <person name="Vaudin M."/>
            <person name="Wiegand R."/>
            <person name="Kaplan H.B."/>
        </authorList>
    </citation>
    <scope>NUCLEOTIDE SEQUENCE [LARGE SCALE GENOMIC DNA]</scope>
    <source>
        <strain evidence="12">DK1622</strain>
    </source>
</reference>
<evidence type="ECO:0000256" key="7">
    <source>
        <dbReference type="ARBA" id="ARBA00022840"/>
    </source>
</evidence>
<dbReference type="InterPro" id="IPR014001">
    <property type="entry name" value="Helicase_ATP-bd"/>
</dbReference>
<dbReference type="SMART" id="SM00487">
    <property type="entry name" value="DEXDc"/>
    <property type="match status" value="1"/>
</dbReference>
<dbReference type="Pfam" id="PF00270">
    <property type="entry name" value="DEAD"/>
    <property type="match status" value="1"/>
</dbReference>
<evidence type="ECO:0000256" key="4">
    <source>
        <dbReference type="ARBA" id="ARBA00022741"/>
    </source>
</evidence>
<dbReference type="GO" id="GO:0004386">
    <property type="term" value="F:helicase activity"/>
    <property type="evidence" value="ECO:0007669"/>
    <property type="project" value="UniProtKB-KW"/>
</dbReference>
<keyword evidence="7" id="KW-0067">ATP-binding</keyword>
<keyword evidence="3" id="KW-0479">Metal-binding</keyword>
<dbReference type="SUPFAM" id="SSF52540">
    <property type="entry name" value="P-loop containing nucleoside triphosphate hydrolases"/>
    <property type="match status" value="1"/>
</dbReference>
<evidence type="ECO:0000256" key="5">
    <source>
        <dbReference type="ARBA" id="ARBA00022801"/>
    </source>
</evidence>
<keyword evidence="12" id="KW-1185">Reference proteome</keyword>
<dbReference type="CDD" id="cd17930">
    <property type="entry name" value="DEXHc_cas3"/>
    <property type="match status" value="1"/>
</dbReference>
<dbReference type="AlphaFoldDB" id="Q1CWU0"/>
<dbReference type="STRING" id="246197.MXAN_7020"/>
<dbReference type="GO" id="GO:0051607">
    <property type="term" value="P:defense response to virus"/>
    <property type="evidence" value="ECO:0007669"/>
    <property type="project" value="UniProtKB-KW"/>
</dbReference>
<dbReference type="Pfam" id="PF22590">
    <property type="entry name" value="Cas3-like_C_2"/>
    <property type="match status" value="1"/>
</dbReference>
<dbReference type="Gene3D" id="1.10.3210.30">
    <property type="match status" value="1"/>
</dbReference>
<evidence type="ECO:0000256" key="8">
    <source>
        <dbReference type="ARBA" id="ARBA00023118"/>
    </source>
</evidence>
<dbReference type="OrthoDB" id="9810236at2"/>
<keyword evidence="8" id="KW-0051">Antiviral defense</keyword>
<dbReference type="Gene3D" id="3.40.50.300">
    <property type="entry name" value="P-loop containing nucleotide triphosphate hydrolases"/>
    <property type="match status" value="2"/>
</dbReference>
<dbReference type="PROSITE" id="PS51643">
    <property type="entry name" value="HD_CAS3"/>
    <property type="match status" value="1"/>
</dbReference>
<dbReference type="InterPro" id="IPR027417">
    <property type="entry name" value="P-loop_NTPase"/>
</dbReference>
<evidence type="ECO:0000313" key="11">
    <source>
        <dbReference type="EMBL" id="ABF89301.1"/>
    </source>
</evidence>
<organism evidence="11 12">
    <name type="scientific">Myxococcus xanthus (strain DK1622)</name>
    <dbReference type="NCBI Taxonomy" id="246197"/>
    <lineage>
        <taxon>Bacteria</taxon>
        <taxon>Pseudomonadati</taxon>
        <taxon>Myxococcota</taxon>
        <taxon>Myxococcia</taxon>
        <taxon>Myxococcales</taxon>
        <taxon>Cystobacterineae</taxon>
        <taxon>Myxococcaceae</taxon>
        <taxon>Myxococcus</taxon>
    </lineage>
</organism>
<keyword evidence="5" id="KW-0378">Hydrolase</keyword>
<evidence type="ECO:0000259" key="10">
    <source>
        <dbReference type="PROSITE" id="PS51643"/>
    </source>
</evidence>
<proteinExistence type="inferred from homology"/>
<sequence length="767" mass="85261">MHAHVLACAARHVGGGGSAMKKDLGLPEQPAVPRVVTAEPLAHVAEDGRAHLLREHLEAVGQWAAMLAPREDLRAPALVTGRWHDLGKYTRDFQIRIRKENGFEAHLEKEGALERDHSTAGALWSLSRDRHLMPLAFAIAGHHSGLPDASNLRNRVGRTEKQALLSDARARCDAPALLDGPLGFSPEALDKLEPRQVELWTRMLFSVLCDADFLDTEAFFDANRSAAREVPVSLSQLAERLRGFLREKQRRAPDTEVNRVRREVLTAAVEAAVQRPGVFSLTVPTGGGKTLTSMAFALEHARTQGLQRVIVAIPYTSIIEQSAEAYRQAFQGLEHAVIEHHSAVDPDRETPLNRVASENWDAPIIVTTTVQLLESLFARRPSACRKLHRVARSVIVLDEAQTLPASLLEPILDGLGALVRDYGCSVVICTATQPALGRRPDFQEGLPEVREIVPASVRAFERLRRVRVRWPSSGRKLPYAELADAVAAERDVLAVVHLRADARRLCELVDERLGHEETLHLSALMCPEHRSQVLADIKARKRRREPVRLVATQLVEAGVDLDFGVVYRGLGGLDALAQAAGRCNREGLMEGLGELRVYEPETQPPRGVPRAAQDVTRGLLEQSPDLDLFAPESFQRYFARLYATRHRDEKGIQALRAKFQFEEVSKAFKLVEDDWSASVVVPYVGHAPLVNALRERGPSRERLRALQRFTVTVPRKLRDDWLARELARLAAETVAYLGPEHTSAYHKRFGLLPDHVGIFDPSFLIPA</sequence>
<feature type="domain" description="Helicase ATP-binding" evidence="9">
    <location>
        <begin position="270"/>
        <end position="451"/>
    </location>
</feature>
<dbReference type="InterPro" id="IPR006483">
    <property type="entry name" value="CRISPR-assoc_Cas3_HD"/>
</dbReference>
<dbReference type="GO" id="GO:0005524">
    <property type="term" value="F:ATP binding"/>
    <property type="evidence" value="ECO:0007669"/>
    <property type="project" value="UniProtKB-KW"/>
</dbReference>
<evidence type="ECO:0000256" key="2">
    <source>
        <dbReference type="ARBA" id="ARBA00009046"/>
    </source>
</evidence>
<comment type="similarity">
    <text evidence="2">In the central section; belongs to the CRISPR-associated helicase Cas3 family.</text>
</comment>
<dbReference type="InterPro" id="IPR038257">
    <property type="entry name" value="CRISPR-assoc_Cas3_HD_sf"/>
</dbReference>
<dbReference type="CDD" id="cd09641">
    <property type="entry name" value="Cas3''_I"/>
    <property type="match status" value="1"/>
</dbReference>
<keyword evidence="6" id="KW-0347">Helicase</keyword>
<dbReference type="Pfam" id="PF18019">
    <property type="entry name" value="Cas3_HD"/>
    <property type="match status" value="1"/>
</dbReference>
<protein>
    <submittedName>
        <fullName evidence="11">CRISPR-associated helicase Cas3</fullName>
    </submittedName>
</protein>
<evidence type="ECO:0000256" key="3">
    <source>
        <dbReference type="ARBA" id="ARBA00022723"/>
    </source>
</evidence>
<dbReference type="GO" id="GO:0046872">
    <property type="term" value="F:metal ion binding"/>
    <property type="evidence" value="ECO:0007669"/>
    <property type="project" value="UniProtKB-KW"/>
</dbReference>
<dbReference type="InterPro" id="IPR054712">
    <property type="entry name" value="Cas3-like_dom"/>
</dbReference>
<name>Q1CWU0_MYXXD</name>
<comment type="similarity">
    <text evidence="1">In the N-terminal section; belongs to the CRISPR-associated nuclease Cas3-HD family.</text>
</comment>